<keyword evidence="2" id="KW-1185">Reference proteome</keyword>
<sequence>MLHLVHFHNSNLEINIIACGTQRKCAKIIFTHKTTNGSSKKLFGEISQNAFSTMQNLRTYRNEVSWDSRKNVTVCHQKQH</sequence>
<organism evidence="1 2">
    <name type="scientific">Octopus vulgaris</name>
    <name type="common">Common octopus</name>
    <dbReference type="NCBI Taxonomy" id="6645"/>
    <lineage>
        <taxon>Eukaryota</taxon>
        <taxon>Metazoa</taxon>
        <taxon>Spiralia</taxon>
        <taxon>Lophotrochozoa</taxon>
        <taxon>Mollusca</taxon>
        <taxon>Cephalopoda</taxon>
        <taxon>Coleoidea</taxon>
        <taxon>Octopodiformes</taxon>
        <taxon>Octopoda</taxon>
        <taxon>Incirrata</taxon>
        <taxon>Octopodidae</taxon>
        <taxon>Octopus</taxon>
    </lineage>
</organism>
<dbReference type="Proteomes" id="UP001162480">
    <property type="component" value="Chromosome 10"/>
</dbReference>
<protein>
    <submittedName>
        <fullName evidence="1">Uncharacterized protein</fullName>
    </submittedName>
</protein>
<reference evidence="1" key="1">
    <citation type="submission" date="2023-08" db="EMBL/GenBank/DDBJ databases">
        <authorList>
            <person name="Alioto T."/>
            <person name="Alioto T."/>
            <person name="Gomez Garrido J."/>
        </authorList>
    </citation>
    <scope>NUCLEOTIDE SEQUENCE</scope>
</reference>
<evidence type="ECO:0000313" key="1">
    <source>
        <dbReference type="EMBL" id="CAI9729182.1"/>
    </source>
</evidence>
<dbReference type="EMBL" id="OX597823">
    <property type="protein sequence ID" value="CAI9729182.1"/>
    <property type="molecule type" value="Genomic_DNA"/>
</dbReference>
<proteinExistence type="predicted"/>
<gene>
    <name evidence="1" type="ORF">OCTVUL_1B024555</name>
</gene>
<name>A0AA36B9E7_OCTVU</name>
<evidence type="ECO:0000313" key="2">
    <source>
        <dbReference type="Proteomes" id="UP001162480"/>
    </source>
</evidence>
<accession>A0AA36B9E7</accession>
<dbReference type="AlphaFoldDB" id="A0AA36B9E7"/>